<dbReference type="Pfam" id="PF14254">
    <property type="entry name" value="DUF4348"/>
    <property type="match status" value="1"/>
</dbReference>
<protein>
    <recommendedName>
        <fullName evidence="3">DUF4348 domain-containing protein</fullName>
    </recommendedName>
</protein>
<comment type="caution">
    <text evidence="1">The sequence shown here is derived from an EMBL/GenBank/DDBJ whole genome shotgun (WGS) entry which is preliminary data.</text>
</comment>
<dbReference type="Proteomes" id="UP000027442">
    <property type="component" value="Unassembled WGS sequence"/>
</dbReference>
<dbReference type="PATRIC" id="fig|1122985.7.peg.1734"/>
<name>A0A069QHA6_HOYLO</name>
<evidence type="ECO:0008006" key="3">
    <source>
        <dbReference type="Google" id="ProtNLM"/>
    </source>
</evidence>
<gene>
    <name evidence="1" type="ORF">HMPREF1991_01668</name>
</gene>
<accession>A0A069QHA6</accession>
<keyword evidence="2" id="KW-1185">Reference proteome</keyword>
<organism evidence="1 2">
    <name type="scientific">Hoylesella loescheii DSM 19665 = JCM 12249 = ATCC 15930</name>
    <dbReference type="NCBI Taxonomy" id="1122985"/>
    <lineage>
        <taxon>Bacteria</taxon>
        <taxon>Pseudomonadati</taxon>
        <taxon>Bacteroidota</taxon>
        <taxon>Bacteroidia</taxon>
        <taxon>Bacteroidales</taxon>
        <taxon>Prevotellaceae</taxon>
        <taxon>Hoylesella</taxon>
    </lineage>
</organism>
<evidence type="ECO:0000313" key="2">
    <source>
        <dbReference type="Proteomes" id="UP000027442"/>
    </source>
</evidence>
<sequence length="306" mass="35556">MVRLTYKRFERLTKHIETNRKKMKKLVFFAIMAVILMAIGRTATGCTDKKPAADSTRTDTLVGDTAARDTLESMIEEQPMPKAADELFDDFVFNFAANRKLQFARIKFPLDVYQNDKVVKRIEKKDWRMEHFFMKQGYYTLIFDNIKQMDLVKDTTIGHVVIEKIAFKNKSVKQYLFNRINGQWMLTSLNLKAMYETTNASFLQFYQRFASDSAFQVQSLNDLVEFTAPDPDDDFGYITGSISPEQWPSFKPGLIPGGEIYNIIYGQKYTESNRKLFVIRGVANGMETEMDFKKVKGKWKLIKFNS</sequence>
<reference evidence="1 2" key="1">
    <citation type="submission" date="2013-08" db="EMBL/GenBank/DDBJ databases">
        <authorList>
            <person name="Weinstock G."/>
            <person name="Sodergren E."/>
            <person name="Wylie T."/>
            <person name="Fulton L."/>
            <person name="Fulton R."/>
            <person name="Fronick C."/>
            <person name="O'Laughlin M."/>
            <person name="Godfrey J."/>
            <person name="Miner T."/>
            <person name="Herter B."/>
            <person name="Appelbaum E."/>
            <person name="Cordes M."/>
            <person name="Lek S."/>
            <person name="Wollam A."/>
            <person name="Pepin K.H."/>
            <person name="Palsikar V.B."/>
            <person name="Mitreva M."/>
            <person name="Wilson R.K."/>
        </authorList>
    </citation>
    <scope>NUCLEOTIDE SEQUENCE [LARGE SCALE GENOMIC DNA]</scope>
    <source>
        <strain evidence="1 2">ATCC 15930</strain>
    </source>
</reference>
<dbReference type="Gene3D" id="3.10.450.410">
    <property type="match status" value="1"/>
</dbReference>
<evidence type="ECO:0000313" key="1">
    <source>
        <dbReference type="EMBL" id="KDR52238.1"/>
    </source>
</evidence>
<dbReference type="AlphaFoldDB" id="A0A069QHA6"/>
<dbReference type="eggNOG" id="ENOG50324VM">
    <property type="taxonomic scope" value="Bacteria"/>
</dbReference>
<proteinExistence type="predicted"/>
<dbReference type="InterPro" id="IPR025590">
    <property type="entry name" value="DUF4348"/>
</dbReference>
<dbReference type="HOGENOM" id="CLU_978802_0_0_10"/>
<dbReference type="EMBL" id="JNGW01000070">
    <property type="protein sequence ID" value="KDR52238.1"/>
    <property type="molecule type" value="Genomic_DNA"/>
</dbReference>